<dbReference type="Pfam" id="PF09982">
    <property type="entry name" value="LpxR"/>
    <property type="match status" value="1"/>
</dbReference>
<keyword evidence="3" id="KW-1185">Reference proteome</keyword>
<name>A0A1T4UE44_9GAMM</name>
<protein>
    <recommendedName>
        <fullName evidence="4">Lipid A deacylase LpxR family protein</fullName>
    </recommendedName>
</protein>
<evidence type="ECO:0000256" key="1">
    <source>
        <dbReference type="SAM" id="SignalP"/>
    </source>
</evidence>
<proteinExistence type="predicted"/>
<dbReference type="InterPro" id="IPR018707">
    <property type="entry name" value="LpxR"/>
</dbReference>
<evidence type="ECO:0000313" key="3">
    <source>
        <dbReference type="Proteomes" id="UP000190162"/>
    </source>
</evidence>
<dbReference type="OrthoDB" id="9776275at2"/>
<dbReference type="InterPro" id="IPR037107">
    <property type="entry name" value="Put_OMP_sf"/>
</dbReference>
<dbReference type="RefSeq" id="WP_078751909.1">
    <property type="nucleotide sequence ID" value="NZ_FUXU01000013.1"/>
</dbReference>
<dbReference type="EMBL" id="FUXU01000013">
    <property type="protein sequence ID" value="SKA50866.1"/>
    <property type="molecule type" value="Genomic_DNA"/>
</dbReference>
<reference evidence="3" key="1">
    <citation type="submission" date="2017-02" db="EMBL/GenBank/DDBJ databases">
        <authorList>
            <person name="Varghese N."/>
            <person name="Submissions S."/>
        </authorList>
    </citation>
    <scope>NUCLEOTIDE SEQUENCE [LARGE SCALE GENOMIC DNA]</scope>
    <source>
        <strain evidence="3">DSM 22720</strain>
    </source>
</reference>
<keyword evidence="1" id="KW-0732">Signal</keyword>
<feature type="chain" id="PRO_5012910892" description="Lipid A deacylase LpxR family protein" evidence="1">
    <location>
        <begin position="24"/>
        <end position="300"/>
    </location>
</feature>
<sequence length="300" mass="32761">MFTRSFLGAAILAAPLVSFPLQAATVSLSVDNDGMLGTDREYTSGLFLRWSSDPSTVGYSVEIGNQMWTPSDIEAATPQANERAYAGLLYLQGRTYHQNDLNAYKAGLMVGTVGPNSMAEEAQDIVHTIVGSPDPQGWDYQVYDEFVYQLSLEAHQLVSRSAVGEFSVYGRGQAGNFQSEAAIGGTYRYGLDLGSTLGSTTVIPGNNVDVSMLSHSAQGMFFYATLEARYRFNDITVEGDKPSSNATTTLENTQGALSTGLAWYNQNWGATLSVTMESQQFEESKRNHHSFGNVTVFYRY</sequence>
<evidence type="ECO:0008006" key="4">
    <source>
        <dbReference type="Google" id="ProtNLM"/>
    </source>
</evidence>
<accession>A0A1T4UE44</accession>
<dbReference type="Proteomes" id="UP000190162">
    <property type="component" value="Unassembled WGS sequence"/>
</dbReference>
<dbReference type="Gene3D" id="2.40.128.140">
    <property type="entry name" value="Outer membrane protein"/>
    <property type="match status" value="1"/>
</dbReference>
<dbReference type="AlphaFoldDB" id="A0A1T4UE44"/>
<organism evidence="2 3">
    <name type="scientific">Enterovibrio nigricans DSM 22720</name>
    <dbReference type="NCBI Taxonomy" id="1121868"/>
    <lineage>
        <taxon>Bacteria</taxon>
        <taxon>Pseudomonadati</taxon>
        <taxon>Pseudomonadota</taxon>
        <taxon>Gammaproteobacteria</taxon>
        <taxon>Vibrionales</taxon>
        <taxon>Vibrionaceae</taxon>
        <taxon>Enterovibrio</taxon>
    </lineage>
</organism>
<feature type="signal peptide" evidence="1">
    <location>
        <begin position="1"/>
        <end position="23"/>
    </location>
</feature>
<evidence type="ECO:0000313" key="2">
    <source>
        <dbReference type="EMBL" id="SKA50866.1"/>
    </source>
</evidence>
<gene>
    <name evidence="2" type="ORF">SAMN02745132_01491</name>
</gene>